<sequence>MGVGHGDYLWAALGGRVDCLRYAVENGCPLKGGVWAAVVQACSAPRHECAPCDARFPCATSPCSLPAKCDLFDVLAYLASIGRLGSLSSKCLLEAAANGRVDILDLVHQVVLSFDDGIGGVAARHGHVACLAYLNSVGYAWVGYECGEAMRGNHIECLQYLHENGCPWHRLDYEIALARKGSPCHEYAMAHGCFRAGTQTDRSLGLLGRVYDLLSALF</sequence>
<dbReference type="GeneID" id="23462582"/>
<dbReference type="RefSeq" id="YP_009119900.1">
    <property type="nucleotide sequence ID" value="NC_026440.1"/>
</dbReference>
<dbReference type="EMBL" id="KP136319">
    <property type="protein sequence ID" value="AJF97665.1"/>
    <property type="molecule type" value="Genomic_DNA"/>
</dbReference>
<dbReference type="KEGG" id="vg:23462582"/>
<proteinExistence type="predicted"/>
<protein>
    <submittedName>
        <fullName evidence="1">Ankyrin repeat protein</fullName>
    </submittedName>
</protein>
<organism evidence="1 2">
    <name type="scientific">Pandoravirus inopinatum</name>
    <dbReference type="NCBI Taxonomy" id="1605721"/>
    <lineage>
        <taxon>Viruses</taxon>
        <taxon>Pandoravirus</taxon>
    </lineage>
</organism>
<reference evidence="1 2" key="1">
    <citation type="journal article" date="2015" name="Parasitol. Res.">
        <title>Viruses in close associations with free-living amoebae.</title>
        <authorList>
            <person name="Scheid P."/>
        </authorList>
    </citation>
    <scope>NUCLEOTIDE SEQUENCE [LARGE SCALE GENOMIC DNA]</scope>
    <source>
        <strain evidence="1">KlaHel</strain>
    </source>
</reference>
<name>A0A0B5J774_9VIRU</name>
<evidence type="ECO:0000313" key="2">
    <source>
        <dbReference type="Proteomes" id="UP000202511"/>
    </source>
</evidence>
<evidence type="ECO:0000313" key="1">
    <source>
        <dbReference type="EMBL" id="AJF97665.1"/>
    </source>
</evidence>
<dbReference type="SUPFAM" id="SSF140860">
    <property type="entry name" value="Pseudo ankyrin repeat-like"/>
    <property type="match status" value="1"/>
</dbReference>
<accession>A0A0B5J774</accession>
<dbReference type="Proteomes" id="UP000202511">
    <property type="component" value="Segment"/>
</dbReference>